<dbReference type="Gene3D" id="2.60.120.650">
    <property type="entry name" value="Cupin"/>
    <property type="match status" value="1"/>
</dbReference>
<dbReference type="EMBL" id="QRBE01000012">
    <property type="protein sequence ID" value="RDS79538.1"/>
    <property type="molecule type" value="Genomic_DNA"/>
</dbReference>
<dbReference type="InterPro" id="IPR003347">
    <property type="entry name" value="JmjC_dom"/>
</dbReference>
<evidence type="ECO:0000259" key="1">
    <source>
        <dbReference type="PROSITE" id="PS51184"/>
    </source>
</evidence>
<name>A0A370WTQ4_9GAMM</name>
<dbReference type="AlphaFoldDB" id="A0A370WTQ4"/>
<dbReference type="Proteomes" id="UP000254258">
    <property type="component" value="Unassembled WGS sequence"/>
</dbReference>
<keyword evidence="3" id="KW-1185">Reference proteome</keyword>
<dbReference type="InterPro" id="IPR041667">
    <property type="entry name" value="Cupin_8"/>
</dbReference>
<dbReference type="PANTHER" id="PTHR12461">
    <property type="entry name" value="HYPOXIA-INDUCIBLE FACTOR 1 ALPHA INHIBITOR-RELATED"/>
    <property type="match status" value="1"/>
</dbReference>
<gene>
    <name evidence="2" type="ORF">DWU98_17240</name>
</gene>
<evidence type="ECO:0000313" key="3">
    <source>
        <dbReference type="Proteomes" id="UP000254258"/>
    </source>
</evidence>
<accession>A0A370WTQ4</accession>
<sequence>MANVELRPVVHVDNEWRRWIAENLLLEAAPQSIYMQMLQAGIPHEESVAELQQAMTSPYLLGAQRLRNRIAKHDWVLETQRHMNRLRDANVPRRHMLSREEFLDAYYTAGRPVIITGMMDDWPAMNKWGFDYFKQRCGDREVEIQFGRDTDAQYELRKTAHRKTMLFGDYVDMVRSAGCSNDFYMTAYNEGKNCTALAELWQDIVQLPAYLNGNGPTQGFLWFGPAGTITPFHHDLTNNFMAQVMGRKRILLMQACEIAHVYNHEHCFTHVDGRQIDLQRYPHMTDVQVLSCTLNPGEVLFLPVGCWHFVEGLEVSATVSFTNFLWDNDFTAEYPQQQAF</sequence>
<dbReference type="OrthoDB" id="479699at2"/>
<evidence type="ECO:0000313" key="2">
    <source>
        <dbReference type="EMBL" id="RDS79538.1"/>
    </source>
</evidence>
<dbReference type="PANTHER" id="PTHR12461:SF105">
    <property type="entry name" value="HYPOXIA-INDUCIBLE FACTOR 1-ALPHA INHIBITOR"/>
    <property type="match status" value="1"/>
</dbReference>
<organism evidence="2 3">
    <name type="scientific">Dyella monticola</name>
    <dbReference type="NCBI Taxonomy" id="1927958"/>
    <lineage>
        <taxon>Bacteria</taxon>
        <taxon>Pseudomonadati</taxon>
        <taxon>Pseudomonadota</taxon>
        <taxon>Gammaproteobacteria</taxon>
        <taxon>Lysobacterales</taxon>
        <taxon>Rhodanobacteraceae</taxon>
        <taxon>Dyella</taxon>
    </lineage>
</organism>
<proteinExistence type="predicted"/>
<reference evidence="2 3" key="1">
    <citation type="submission" date="2018-07" db="EMBL/GenBank/DDBJ databases">
        <title>Dyella monticola sp. nov. and Dyella psychrodurans sp. nov. isolated from monsoon evergreen broad-leaved forest soil of Dinghu Mountain, China.</title>
        <authorList>
            <person name="Gao Z."/>
            <person name="Qiu L."/>
        </authorList>
    </citation>
    <scope>NUCLEOTIDE SEQUENCE [LARGE SCALE GENOMIC DNA]</scope>
    <source>
        <strain evidence="2 3">4G-K06</strain>
    </source>
</reference>
<feature type="domain" description="JmjC" evidence="1">
    <location>
        <begin position="196"/>
        <end position="338"/>
    </location>
</feature>
<comment type="caution">
    <text evidence="2">The sequence shown here is derived from an EMBL/GenBank/DDBJ whole genome shotgun (WGS) entry which is preliminary data.</text>
</comment>
<dbReference type="SUPFAM" id="SSF51197">
    <property type="entry name" value="Clavaminate synthase-like"/>
    <property type="match status" value="1"/>
</dbReference>
<dbReference type="SMART" id="SM00558">
    <property type="entry name" value="JmjC"/>
    <property type="match status" value="1"/>
</dbReference>
<dbReference type="Pfam" id="PF13621">
    <property type="entry name" value="Cupin_8"/>
    <property type="match status" value="1"/>
</dbReference>
<protein>
    <submittedName>
        <fullName evidence="2">Cupin-like domain-containing protein</fullName>
    </submittedName>
</protein>
<dbReference type="PROSITE" id="PS51184">
    <property type="entry name" value="JMJC"/>
    <property type="match status" value="1"/>
</dbReference>